<dbReference type="GO" id="GO:0005829">
    <property type="term" value="C:cytosol"/>
    <property type="evidence" value="ECO:0007669"/>
    <property type="project" value="TreeGrafter"/>
</dbReference>
<evidence type="ECO:0000256" key="4">
    <source>
        <dbReference type="ARBA" id="ARBA00022777"/>
    </source>
</evidence>
<evidence type="ECO:0000259" key="7">
    <source>
        <dbReference type="Pfam" id="PF00294"/>
    </source>
</evidence>
<protein>
    <recommendedName>
        <fullName evidence="6">Phosphofructokinase</fullName>
    </recommendedName>
</protein>
<evidence type="ECO:0000313" key="8">
    <source>
        <dbReference type="EMBL" id="MBB6181356.1"/>
    </source>
</evidence>
<dbReference type="InterPro" id="IPR011611">
    <property type="entry name" value="PfkB_dom"/>
</dbReference>
<dbReference type="Pfam" id="PF00294">
    <property type="entry name" value="PfkB"/>
    <property type="match status" value="1"/>
</dbReference>
<dbReference type="Gene3D" id="3.40.1190.20">
    <property type="match status" value="1"/>
</dbReference>
<dbReference type="InterPro" id="IPR002173">
    <property type="entry name" value="Carboh/pur_kinase_PfkB_CS"/>
</dbReference>
<evidence type="ECO:0000256" key="2">
    <source>
        <dbReference type="ARBA" id="ARBA00022679"/>
    </source>
</evidence>
<dbReference type="GO" id="GO:0003872">
    <property type="term" value="F:6-phosphofructokinase activity"/>
    <property type="evidence" value="ECO:0007669"/>
    <property type="project" value="TreeGrafter"/>
</dbReference>
<evidence type="ECO:0000256" key="1">
    <source>
        <dbReference type="ARBA" id="ARBA00010688"/>
    </source>
</evidence>
<dbReference type="AlphaFoldDB" id="A0A7X0DER0"/>
<accession>A0A7X0DER0</accession>
<proteinExistence type="inferred from homology"/>
<evidence type="ECO:0000313" key="9">
    <source>
        <dbReference type="Proteomes" id="UP000535501"/>
    </source>
</evidence>
<dbReference type="GO" id="GO:0005524">
    <property type="term" value="F:ATP binding"/>
    <property type="evidence" value="ECO:0007669"/>
    <property type="project" value="UniProtKB-KW"/>
</dbReference>
<keyword evidence="5" id="KW-0067">ATP-binding</keyword>
<evidence type="ECO:0000256" key="3">
    <source>
        <dbReference type="ARBA" id="ARBA00022741"/>
    </source>
</evidence>
<dbReference type="PIRSF" id="PIRSF000535">
    <property type="entry name" value="1PFK/6PFK/LacC"/>
    <property type="match status" value="1"/>
</dbReference>
<dbReference type="PANTHER" id="PTHR46566:SF2">
    <property type="entry name" value="ATP-DEPENDENT 6-PHOSPHOFRUCTOKINASE ISOZYME 2"/>
    <property type="match status" value="1"/>
</dbReference>
<dbReference type="InterPro" id="IPR029056">
    <property type="entry name" value="Ribokinase-like"/>
</dbReference>
<evidence type="ECO:0000256" key="6">
    <source>
        <dbReference type="PIRNR" id="PIRNR000535"/>
    </source>
</evidence>
<reference evidence="8 9" key="1">
    <citation type="submission" date="2020-08" db="EMBL/GenBank/DDBJ databases">
        <title>Genomic Encyclopedia of Type Strains, Phase IV (KMG-IV): sequencing the most valuable type-strain genomes for metagenomic binning, comparative biology and taxonomic classification.</title>
        <authorList>
            <person name="Goeker M."/>
        </authorList>
    </citation>
    <scope>NUCLEOTIDE SEQUENCE [LARGE SCALE GENOMIC DNA]</scope>
    <source>
        <strain evidence="8 9">DSM 102134</strain>
    </source>
</reference>
<dbReference type="EMBL" id="JACHEJ010000009">
    <property type="protein sequence ID" value="MBB6181356.1"/>
    <property type="molecule type" value="Genomic_DNA"/>
</dbReference>
<dbReference type="InterPro" id="IPR017583">
    <property type="entry name" value="Tagatose/fructose_Pkinase"/>
</dbReference>
<keyword evidence="9" id="KW-1185">Reference proteome</keyword>
<feature type="domain" description="Carbohydrate kinase PfkB" evidence="7">
    <location>
        <begin position="9"/>
        <end position="293"/>
    </location>
</feature>
<dbReference type="Proteomes" id="UP000535501">
    <property type="component" value="Unassembled WGS sequence"/>
</dbReference>
<comment type="caution">
    <text evidence="8">The sequence shown here is derived from an EMBL/GenBank/DDBJ whole genome shotgun (WGS) entry which is preliminary data.</text>
</comment>
<dbReference type="RefSeq" id="WP_172977868.1">
    <property type="nucleotide sequence ID" value="NZ_JACHEJ010000009.1"/>
</dbReference>
<dbReference type="PANTHER" id="PTHR46566">
    <property type="entry name" value="1-PHOSPHOFRUCTOKINASE-RELATED"/>
    <property type="match status" value="1"/>
</dbReference>
<sequence length="326" mass="34830">MTSILCVALNPSIDIANEASRIVPTKKVRTRNQRQNIGGGGVNVARVLAEMGDTCDLLVMAGGATGEVFLDAVKKLPVNLHTVRIAGSTRIAFMVKDMETGEEFRFVPEGPVVSPAECEEARRFLDTGAWDYVVLSGSVPRGMPKDEYASMVRQLAGRNCRIILDTSGPALKAALDVGGLFLIKPSLDELEGIVGRSLSLEEAIKVCQEFIARGSVQYVAVSLAREGAVLVSAQDHLKLPSFQVKVGSTVGAGDSFVGGMLWALIHDYPVREAFRVGVAAGAATVMSEGTDLCRREDVLMLYQHGEDALDSAGLTSPRSVQKGRQP</sequence>
<dbReference type="CDD" id="cd01164">
    <property type="entry name" value="FruK_PfkB_like"/>
    <property type="match status" value="1"/>
</dbReference>
<comment type="similarity">
    <text evidence="1 6">Belongs to the carbohydrate kinase PfkB family.</text>
</comment>
<dbReference type="NCBIfam" id="TIGR03168">
    <property type="entry name" value="1-PFK"/>
    <property type="match status" value="1"/>
</dbReference>
<keyword evidence="2 6" id="KW-0808">Transferase</keyword>
<dbReference type="PROSITE" id="PS00584">
    <property type="entry name" value="PFKB_KINASES_2"/>
    <property type="match status" value="1"/>
</dbReference>
<organism evidence="8 9">
    <name type="scientific">Pseudorhizobium flavum</name>
    <dbReference type="NCBI Taxonomy" id="1335061"/>
    <lineage>
        <taxon>Bacteria</taxon>
        <taxon>Pseudomonadati</taxon>
        <taxon>Pseudomonadota</taxon>
        <taxon>Alphaproteobacteria</taxon>
        <taxon>Hyphomicrobiales</taxon>
        <taxon>Rhizobiaceae</taxon>
        <taxon>Rhizobium/Agrobacterium group</taxon>
        <taxon>Pseudorhizobium</taxon>
    </lineage>
</organism>
<dbReference type="SUPFAM" id="SSF53613">
    <property type="entry name" value="Ribokinase-like"/>
    <property type="match status" value="1"/>
</dbReference>
<dbReference type="PROSITE" id="PS00583">
    <property type="entry name" value="PFKB_KINASES_1"/>
    <property type="match status" value="1"/>
</dbReference>
<keyword evidence="3" id="KW-0547">Nucleotide-binding</keyword>
<keyword evidence="4 8" id="KW-0418">Kinase</keyword>
<name>A0A7X0DER0_9HYPH</name>
<gene>
    <name evidence="8" type="ORF">HNQ75_003343</name>
</gene>
<evidence type="ECO:0000256" key="5">
    <source>
        <dbReference type="ARBA" id="ARBA00022840"/>
    </source>
</evidence>